<evidence type="ECO:0000256" key="1">
    <source>
        <dbReference type="ARBA" id="ARBA00004442"/>
    </source>
</evidence>
<feature type="chain" id="PRO_5015505138" evidence="8">
    <location>
        <begin position="23"/>
        <end position="466"/>
    </location>
</feature>
<proteinExistence type="inferred from homology"/>
<dbReference type="InterPro" id="IPR051906">
    <property type="entry name" value="TolC-like"/>
</dbReference>
<dbReference type="GO" id="GO:0015562">
    <property type="term" value="F:efflux transmembrane transporter activity"/>
    <property type="evidence" value="ECO:0007669"/>
    <property type="project" value="InterPro"/>
</dbReference>
<protein>
    <submittedName>
        <fullName evidence="9">Adhesin transport system outer membrane protein</fullName>
    </submittedName>
</protein>
<evidence type="ECO:0000256" key="6">
    <source>
        <dbReference type="ARBA" id="ARBA00023136"/>
    </source>
</evidence>
<evidence type="ECO:0000313" key="10">
    <source>
        <dbReference type="Proteomes" id="UP000239480"/>
    </source>
</evidence>
<keyword evidence="7" id="KW-0998">Cell outer membrane</keyword>
<dbReference type="AlphaFoldDB" id="A0A2T0RVZ3"/>
<keyword evidence="4" id="KW-1134">Transmembrane beta strand</keyword>
<name>A0A2T0RVZ3_9RHOB</name>
<keyword evidence="10" id="KW-1185">Reference proteome</keyword>
<comment type="subcellular location">
    <subcellularLocation>
        <location evidence="1">Cell outer membrane</location>
    </subcellularLocation>
</comment>
<evidence type="ECO:0000256" key="5">
    <source>
        <dbReference type="ARBA" id="ARBA00022692"/>
    </source>
</evidence>
<keyword evidence="6" id="KW-0472">Membrane</keyword>
<dbReference type="GO" id="GO:0015288">
    <property type="term" value="F:porin activity"/>
    <property type="evidence" value="ECO:0007669"/>
    <property type="project" value="TreeGrafter"/>
</dbReference>
<evidence type="ECO:0000256" key="7">
    <source>
        <dbReference type="ARBA" id="ARBA00023237"/>
    </source>
</evidence>
<evidence type="ECO:0000256" key="3">
    <source>
        <dbReference type="ARBA" id="ARBA00022448"/>
    </source>
</evidence>
<dbReference type="Proteomes" id="UP000239480">
    <property type="component" value="Unassembled WGS sequence"/>
</dbReference>
<dbReference type="RefSeq" id="WP_106204241.1">
    <property type="nucleotide sequence ID" value="NZ_PVTD01000002.1"/>
</dbReference>
<sequence length="466" mass="52011">MQFLRLARSLLLCSAAALPASALTVEDAIIYVLETNPDIQAAEANKQAIEFELDRAQAFRTPKFRLEGWAGSSRDFGSNSAGPGSPVEGYEVSAIVSQRIFDGFFTRSEIERQAYRIDAAALRVLERSEFLALEAVRLYADVLRMQQLLGLARSNVAYHREVVSRIQGAFDTGVVGPGDLIQAEERLLVAEDVLLEFELDYDDTRAFFLEVVGVEAESLGSVPSVASRMPSSLDAALSTARRTNPTIRFMQADVGSAESLSRRVAHNRFPTVDLEVEGRYGEDVEGLEGTVNDVSVGLKFRYEFQGRANKANRQEHVRRVNESRARLLSQTRLVEREMRQSWSNMETARERVGLLSEQVAELRELRATYETEFQVGTRSLLDVLNTQNALFRAEASLVNTRVLDTYVKYRVLAASGVLLRSLGIEPPEDSEIYAREKVGAPPVNAAETGARFDARDFRSWRKSLDN</sequence>
<comment type="similarity">
    <text evidence="2">Belongs to the outer membrane factor (OMF) (TC 1.B.17) family.</text>
</comment>
<dbReference type="OrthoDB" id="9814637at2"/>
<comment type="caution">
    <text evidence="9">The sequence shown here is derived from an EMBL/GenBank/DDBJ whole genome shotgun (WGS) entry which is preliminary data.</text>
</comment>
<dbReference type="EMBL" id="PVTD01000002">
    <property type="protein sequence ID" value="PRY25334.1"/>
    <property type="molecule type" value="Genomic_DNA"/>
</dbReference>
<keyword evidence="5" id="KW-0812">Transmembrane</keyword>
<dbReference type="SUPFAM" id="SSF56954">
    <property type="entry name" value="Outer membrane efflux proteins (OEP)"/>
    <property type="match status" value="1"/>
</dbReference>
<keyword evidence="3" id="KW-0813">Transport</keyword>
<evidence type="ECO:0000256" key="2">
    <source>
        <dbReference type="ARBA" id="ARBA00007613"/>
    </source>
</evidence>
<dbReference type="Pfam" id="PF02321">
    <property type="entry name" value="OEP"/>
    <property type="match status" value="2"/>
</dbReference>
<dbReference type="Gene3D" id="1.20.1600.10">
    <property type="entry name" value="Outer membrane efflux proteins (OEP)"/>
    <property type="match status" value="1"/>
</dbReference>
<dbReference type="GO" id="GO:0009279">
    <property type="term" value="C:cell outer membrane"/>
    <property type="evidence" value="ECO:0007669"/>
    <property type="project" value="UniProtKB-SubCell"/>
</dbReference>
<dbReference type="InterPro" id="IPR003423">
    <property type="entry name" value="OMP_efflux"/>
</dbReference>
<evidence type="ECO:0000256" key="4">
    <source>
        <dbReference type="ARBA" id="ARBA00022452"/>
    </source>
</evidence>
<evidence type="ECO:0000313" key="9">
    <source>
        <dbReference type="EMBL" id="PRY25334.1"/>
    </source>
</evidence>
<gene>
    <name evidence="9" type="ORF">CLV78_102512</name>
</gene>
<keyword evidence="8" id="KW-0732">Signal</keyword>
<dbReference type="PANTHER" id="PTHR30026">
    <property type="entry name" value="OUTER MEMBRANE PROTEIN TOLC"/>
    <property type="match status" value="1"/>
</dbReference>
<feature type="signal peptide" evidence="8">
    <location>
        <begin position="1"/>
        <end position="22"/>
    </location>
</feature>
<dbReference type="GO" id="GO:1990281">
    <property type="term" value="C:efflux pump complex"/>
    <property type="evidence" value="ECO:0007669"/>
    <property type="project" value="TreeGrafter"/>
</dbReference>
<dbReference type="PANTHER" id="PTHR30026:SF22">
    <property type="entry name" value="OUTER MEMBRANE EFFLUX PROTEIN"/>
    <property type="match status" value="1"/>
</dbReference>
<evidence type="ECO:0000256" key="8">
    <source>
        <dbReference type="SAM" id="SignalP"/>
    </source>
</evidence>
<accession>A0A2T0RVZ3</accession>
<organism evidence="9 10">
    <name type="scientific">Aliiruegeria haliotis</name>
    <dbReference type="NCBI Taxonomy" id="1280846"/>
    <lineage>
        <taxon>Bacteria</taxon>
        <taxon>Pseudomonadati</taxon>
        <taxon>Pseudomonadota</taxon>
        <taxon>Alphaproteobacteria</taxon>
        <taxon>Rhodobacterales</taxon>
        <taxon>Roseobacteraceae</taxon>
        <taxon>Aliiruegeria</taxon>
    </lineage>
</organism>
<reference evidence="9 10" key="1">
    <citation type="submission" date="2018-03" db="EMBL/GenBank/DDBJ databases">
        <title>Genomic Encyclopedia of Archaeal and Bacterial Type Strains, Phase II (KMG-II): from individual species to whole genera.</title>
        <authorList>
            <person name="Goeker M."/>
        </authorList>
    </citation>
    <scope>NUCLEOTIDE SEQUENCE [LARGE SCALE GENOMIC DNA]</scope>
    <source>
        <strain evidence="9 10">DSM 29328</strain>
    </source>
</reference>